<evidence type="ECO:0000256" key="1">
    <source>
        <dbReference type="ARBA" id="ARBA00004613"/>
    </source>
</evidence>
<reference evidence="7 8" key="1">
    <citation type="submission" date="2024-11" db="EMBL/GenBank/DDBJ databases">
        <title>Chromosome-level genome assembly of the freshwater bivalve Anodonta woodiana.</title>
        <authorList>
            <person name="Chen X."/>
        </authorList>
    </citation>
    <scope>NUCLEOTIDE SEQUENCE [LARGE SCALE GENOMIC DNA]</scope>
    <source>
        <strain evidence="7">MN2024</strain>
        <tissue evidence="7">Gills</tissue>
    </source>
</reference>
<keyword evidence="4" id="KW-0325">Glycoprotein</keyword>
<keyword evidence="5" id="KW-0479">Metal-binding</keyword>
<evidence type="ECO:0008006" key="9">
    <source>
        <dbReference type="Google" id="ProtNLM"/>
    </source>
</evidence>
<dbReference type="AlphaFoldDB" id="A0ABD3XM08"/>
<comment type="caution">
    <text evidence="7">The sequence shown here is derived from an EMBL/GenBank/DDBJ whole genome shotgun (WGS) entry which is preliminary data.</text>
</comment>
<keyword evidence="3 6" id="KW-0732">Signal</keyword>
<dbReference type="Proteomes" id="UP001634394">
    <property type="component" value="Unassembled WGS sequence"/>
</dbReference>
<dbReference type="GO" id="GO:0005576">
    <property type="term" value="C:extracellular region"/>
    <property type="evidence" value="ECO:0007669"/>
    <property type="project" value="UniProtKB-SubCell"/>
</dbReference>
<keyword evidence="8" id="KW-1185">Reference proteome</keyword>
<dbReference type="FunFam" id="1.10.640.10:FF:000003">
    <property type="entry name" value="chorion peroxidase"/>
    <property type="match status" value="1"/>
</dbReference>
<dbReference type="EMBL" id="JBJQND010000002">
    <property type="protein sequence ID" value="KAL3886072.1"/>
    <property type="molecule type" value="Genomic_DNA"/>
</dbReference>
<feature type="binding site" description="axial binding residue" evidence="5">
    <location>
        <position position="491"/>
    </location>
    <ligand>
        <name>heme b</name>
        <dbReference type="ChEBI" id="CHEBI:60344"/>
    </ligand>
    <ligandPart>
        <name>Fe</name>
        <dbReference type="ChEBI" id="CHEBI:18248"/>
    </ligandPart>
</feature>
<gene>
    <name evidence="7" type="ORF">ACJMK2_026095</name>
</gene>
<dbReference type="InterPro" id="IPR019791">
    <property type="entry name" value="Haem_peroxidase_animal"/>
</dbReference>
<dbReference type="PRINTS" id="PR00457">
    <property type="entry name" value="ANPEROXIDASE"/>
</dbReference>
<evidence type="ECO:0000256" key="2">
    <source>
        <dbReference type="ARBA" id="ARBA00022525"/>
    </source>
</evidence>
<dbReference type="CDD" id="cd09823">
    <property type="entry name" value="peroxinectin_like"/>
    <property type="match status" value="1"/>
</dbReference>
<keyword evidence="2" id="KW-0964">Secreted</keyword>
<dbReference type="PANTHER" id="PTHR11475">
    <property type="entry name" value="OXIDASE/PEROXIDASE"/>
    <property type="match status" value="1"/>
</dbReference>
<evidence type="ECO:0000256" key="3">
    <source>
        <dbReference type="ARBA" id="ARBA00022729"/>
    </source>
</evidence>
<keyword evidence="5" id="KW-0349">Heme</keyword>
<accession>A0ABD3XM08</accession>
<evidence type="ECO:0000256" key="4">
    <source>
        <dbReference type="ARBA" id="ARBA00023180"/>
    </source>
</evidence>
<dbReference type="SUPFAM" id="SSF48113">
    <property type="entry name" value="Heme-dependent peroxidases"/>
    <property type="match status" value="1"/>
</dbReference>
<protein>
    <recommendedName>
        <fullName evidence="9">Peroxidase</fullName>
    </recommendedName>
</protein>
<dbReference type="Pfam" id="PF03098">
    <property type="entry name" value="An_peroxidase"/>
    <property type="match status" value="1"/>
</dbReference>
<evidence type="ECO:0000313" key="7">
    <source>
        <dbReference type="EMBL" id="KAL3886072.1"/>
    </source>
</evidence>
<comment type="subcellular location">
    <subcellularLocation>
        <location evidence="1">Secreted</location>
    </subcellularLocation>
</comment>
<evidence type="ECO:0000256" key="5">
    <source>
        <dbReference type="PIRSR" id="PIRSR619791-2"/>
    </source>
</evidence>
<dbReference type="PROSITE" id="PS51257">
    <property type="entry name" value="PROKAR_LIPOPROTEIN"/>
    <property type="match status" value="1"/>
</dbReference>
<dbReference type="InterPro" id="IPR010255">
    <property type="entry name" value="Haem_peroxidase_sf"/>
</dbReference>
<dbReference type="Gene3D" id="1.10.640.10">
    <property type="entry name" value="Haem peroxidase domain superfamily, animal type"/>
    <property type="match status" value="1"/>
</dbReference>
<proteinExistence type="predicted"/>
<keyword evidence="5" id="KW-0408">Iron</keyword>
<dbReference type="PROSITE" id="PS50292">
    <property type="entry name" value="PEROXIDASE_3"/>
    <property type="match status" value="1"/>
</dbReference>
<name>A0ABD3XM08_SINWO</name>
<feature type="chain" id="PRO_5044791575" description="Peroxidase" evidence="6">
    <location>
        <begin position="26"/>
        <end position="711"/>
    </location>
</feature>
<sequence>MEDRILFRTLASLLFLIVLLACTDGKQRPIEDIKLFQKVTVTPAEQKKKDDILTEIMSQSLPDIEAAIREAEAKDKSFFDQGIDRLNMRNTTAFGPHMITKQRAIDIGAFGQRFGRLTKSAAEMLNISAQNIDQQLSSQISFLNPFCPFLFNRPDCSQAATSRYRTIDGTCNNLNKTLWGQSFTPFERMLPAVYDNVDQPRERSTSGVLLPLARKISSQFHQSSLLSNLMPDLSHMAMEFGQFLSHDIQRNALSTGYLGSTIDCCSFGLQRGDPCFPMEIPTDDPYYSQFGRTCMNFVRAISTPKLDCTLGQRQQLNQNTHYIDGSQIYGSDAQTSYSLREFVGGKLQTGGDPNIQNMLPKDPFNRNNCNLPNNDPNVQCFRAGDDRVNQQPALISLHTIFMREHNRIAAGLAALNSNWSDQMLYDEARKIVGAMLQHITYNEYLPEILGQAAMNAYGLKSLSKGYFNGYDNTLNAAIKNEFSAAAFRFGHSMIHDSLKYNNGAQTLKDVFLNPATVYDTAGGIDSITKGLTDSYSQKVDERLSDQLTKHLFERQPGFGDDLAATNIQRGRDHGIPSYQQMKDACNVKGLVHDQTVWTALSALYQNASDIDLFSAGVSETPVAGGKIGPTFACIIGKQFEALKKGDRYFYENAGSQAFTLTQLDEIRQTTLAKVICRNTGIANIPSRALVKNGTPMLKCSDVSDVAFNKWL</sequence>
<feature type="signal peptide" evidence="6">
    <location>
        <begin position="1"/>
        <end position="25"/>
    </location>
</feature>
<dbReference type="PANTHER" id="PTHR11475:SF4">
    <property type="entry name" value="CHORION PEROXIDASE"/>
    <property type="match status" value="1"/>
</dbReference>
<evidence type="ECO:0000313" key="8">
    <source>
        <dbReference type="Proteomes" id="UP001634394"/>
    </source>
</evidence>
<organism evidence="7 8">
    <name type="scientific">Sinanodonta woodiana</name>
    <name type="common">Chinese pond mussel</name>
    <name type="synonym">Anodonta woodiana</name>
    <dbReference type="NCBI Taxonomy" id="1069815"/>
    <lineage>
        <taxon>Eukaryota</taxon>
        <taxon>Metazoa</taxon>
        <taxon>Spiralia</taxon>
        <taxon>Lophotrochozoa</taxon>
        <taxon>Mollusca</taxon>
        <taxon>Bivalvia</taxon>
        <taxon>Autobranchia</taxon>
        <taxon>Heteroconchia</taxon>
        <taxon>Palaeoheterodonta</taxon>
        <taxon>Unionida</taxon>
        <taxon>Unionoidea</taxon>
        <taxon>Unionidae</taxon>
        <taxon>Unioninae</taxon>
        <taxon>Sinanodonta</taxon>
    </lineage>
</organism>
<evidence type="ECO:0000256" key="6">
    <source>
        <dbReference type="SAM" id="SignalP"/>
    </source>
</evidence>
<dbReference type="InterPro" id="IPR037120">
    <property type="entry name" value="Haem_peroxidase_sf_animal"/>
</dbReference>